<dbReference type="PANTHER" id="PTHR31422:SF2">
    <property type="entry name" value="PROTEIN FLOURY 1-LIKE"/>
    <property type="match status" value="1"/>
</dbReference>
<evidence type="ECO:0000259" key="6">
    <source>
        <dbReference type="PROSITE" id="PS51775"/>
    </source>
</evidence>
<dbReference type="EMBL" id="JABFAB010000005">
    <property type="protein sequence ID" value="MBA0648591.1"/>
    <property type="molecule type" value="Genomic_DNA"/>
</dbReference>
<dbReference type="PROSITE" id="PS51775">
    <property type="entry name" value="GTD_BINDING"/>
    <property type="match status" value="1"/>
</dbReference>
<accession>A0A7J8UDS4</accession>
<dbReference type="AlphaFoldDB" id="A0A7J8UDS4"/>
<dbReference type="InterPro" id="IPR007656">
    <property type="entry name" value="GTD-bd"/>
</dbReference>
<keyword evidence="4" id="KW-0472">Membrane</keyword>
<dbReference type="GO" id="GO:0016020">
    <property type="term" value="C:membrane"/>
    <property type="evidence" value="ECO:0007669"/>
    <property type="project" value="UniProtKB-SubCell"/>
</dbReference>
<dbReference type="PANTHER" id="PTHR31422">
    <property type="entry name" value="BNAANNG28530D PROTEIN"/>
    <property type="match status" value="1"/>
</dbReference>
<dbReference type="GO" id="GO:0080115">
    <property type="term" value="F:myosin XI tail binding"/>
    <property type="evidence" value="ECO:0007669"/>
    <property type="project" value="UniProtKB-ARBA"/>
</dbReference>
<comment type="subcellular location">
    <subcellularLocation>
        <location evidence="1">Membrane</location>
    </subcellularLocation>
</comment>
<feature type="region of interest" description="Disordered" evidence="5">
    <location>
        <begin position="44"/>
        <end position="89"/>
    </location>
</feature>
<dbReference type="Pfam" id="PF04576">
    <property type="entry name" value="Zein-binding"/>
    <property type="match status" value="1"/>
</dbReference>
<evidence type="ECO:0000256" key="4">
    <source>
        <dbReference type="ARBA" id="ARBA00023136"/>
    </source>
</evidence>
<name>A0A7J8UDS4_9ROSI</name>
<evidence type="ECO:0000256" key="2">
    <source>
        <dbReference type="ARBA" id="ARBA00022692"/>
    </source>
</evidence>
<protein>
    <recommendedName>
        <fullName evidence="6">GTD-binding domain-containing protein</fullName>
    </recommendedName>
</protein>
<evidence type="ECO:0000256" key="5">
    <source>
        <dbReference type="SAM" id="MobiDB-lite"/>
    </source>
</evidence>
<keyword evidence="8" id="KW-1185">Reference proteome</keyword>
<sequence length="89" mass="10127">MILRLQSGKSSVEIDVIQFKRMAEQKQEYDQQVIESLQWIGMKHESKPNESTQTALHSPHSVPKPATSSLEKPARQPGTYVIQIPKDKI</sequence>
<evidence type="ECO:0000313" key="8">
    <source>
        <dbReference type="Proteomes" id="UP000593573"/>
    </source>
</evidence>
<keyword evidence="2" id="KW-0812">Transmembrane</keyword>
<organism evidence="7 8">
    <name type="scientific">Gossypium klotzschianum</name>
    <dbReference type="NCBI Taxonomy" id="34286"/>
    <lineage>
        <taxon>Eukaryota</taxon>
        <taxon>Viridiplantae</taxon>
        <taxon>Streptophyta</taxon>
        <taxon>Embryophyta</taxon>
        <taxon>Tracheophyta</taxon>
        <taxon>Spermatophyta</taxon>
        <taxon>Magnoliopsida</taxon>
        <taxon>eudicotyledons</taxon>
        <taxon>Gunneridae</taxon>
        <taxon>Pentapetalae</taxon>
        <taxon>rosids</taxon>
        <taxon>malvids</taxon>
        <taxon>Malvales</taxon>
        <taxon>Malvaceae</taxon>
        <taxon>Malvoideae</taxon>
        <taxon>Gossypium</taxon>
    </lineage>
</organism>
<proteinExistence type="predicted"/>
<evidence type="ECO:0000256" key="3">
    <source>
        <dbReference type="ARBA" id="ARBA00022989"/>
    </source>
</evidence>
<comment type="caution">
    <text evidence="7">The sequence shown here is derived from an EMBL/GenBank/DDBJ whole genome shotgun (WGS) entry which is preliminary data.</text>
</comment>
<evidence type="ECO:0000256" key="1">
    <source>
        <dbReference type="ARBA" id="ARBA00004370"/>
    </source>
</evidence>
<dbReference type="Proteomes" id="UP000593573">
    <property type="component" value="Unassembled WGS sequence"/>
</dbReference>
<keyword evidence="3" id="KW-1133">Transmembrane helix</keyword>
<reference evidence="7 8" key="1">
    <citation type="journal article" date="2019" name="Genome Biol. Evol.">
        <title>Insights into the evolution of the New World diploid cottons (Gossypium, subgenus Houzingenia) based on genome sequencing.</title>
        <authorList>
            <person name="Grover C.E."/>
            <person name="Arick M.A. 2nd"/>
            <person name="Thrash A."/>
            <person name="Conover J.L."/>
            <person name="Sanders W.S."/>
            <person name="Peterson D.G."/>
            <person name="Frelichowski J.E."/>
            <person name="Scheffler J.A."/>
            <person name="Scheffler B.E."/>
            <person name="Wendel J.F."/>
        </authorList>
    </citation>
    <scope>NUCLEOTIDE SEQUENCE [LARGE SCALE GENOMIC DNA]</scope>
    <source>
        <strain evidence="7">57</strain>
        <tissue evidence="7">Leaf</tissue>
    </source>
</reference>
<gene>
    <name evidence="7" type="ORF">Goklo_016287</name>
</gene>
<feature type="domain" description="GTD-binding" evidence="6">
    <location>
        <begin position="1"/>
        <end position="60"/>
    </location>
</feature>
<dbReference type="OrthoDB" id="1631410at2759"/>
<evidence type="ECO:0000313" key="7">
    <source>
        <dbReference type="EMBL" id="MBA0648591.1"/>
    </source>
</evidence>